<keyword evidence="2" id="KW-1185">Reference proteome</keyword>
<accession>A0ABR7KAU6</accession>
<protein>
    <submittedName>
        <fullName evidence="1">Transposase</fullName>
    </submittedName>
</protein>
<comment type="caution">
    <text evidence="1">The sequence shown here is derived from an EMBL/GenBank/DDBJ whole genome shotgun (WGS) entry which is preliminary data.</text>
</comment>
<evidence type="ECO:0000313" key="1">
    <source>
        <dbReference type="EMBL" id="MBC6009846.1"/>
    </source>
</evidence>
<dbReference type="PANTHER" id="PTHR35004:SF8">
    <property type="entry name" value="TRANSPOSASE RV3428C-RELATED"/>
    <property type="match status" value="1"/>
</dbReference>
<dbReference type="EMBL" id="JACRWG010000021">
    <property type="protein sequence ID" value="MBC6009846.1"/>
    <property type="molecule type" value="Genomic_DNA"/>
</dbReference>
<organism evidence="1 2">
    <name type="scientific">Catenibacterium faecis</name>
    <dbReference type="NCBI Taxonomy" id="2764323"/>
    <lineage>
        <taxon>Bacteria</taxon>
        <taxon>Bacillati</taxon>
        <taxon>Bacillota</taxon>
        <taxon>Erysipelotrichia</taxon>
        <taxon>Erysipelotrichales</taxon>
        <taxon>Coprobacillaceae</taxon>
        <taxon>Catenibacterium</taxon>
    </lineage>
</organism>
<name>A0ABR7KAU6_9FIRM</name>
<evidence type="ECO:0000313" key="2">
    <source>
        <dbReference type="Proteomes" id="UP000603474"/>
    </source>
</evidence>
<gene>
    <name evidence="1" type="ORF">H8909_06260</name>
</gene>
<dbReference type="PANTHER" id="PTHR35004">
    <property type="entry name" value="TRANSPOSASE RV3428C-RELATED"/>
    <property type="match status" value="1"/>
</dbReference>
<dbReference type="Proteomes" id="UP000603474">
    <property type="component" value="Unassembled WGS sequence"/>
</dbReference>
<sequence length="111" mass="12840">MLYCPSTGEVVKVYQFVATFQFSQYSYGETTKNMKIDEWINCNYHMFECFGEFTVRLVCDNLKTGVVMHPKNGEIIHTDTYSDFGNHYMTAIMPAQIRKLKQKGNVRSGSE</sequence>
<reference evidence="1 2" key="1">
    <citation type="submission" date="2020-08" db="EMBL/GenBank/DDBJ databases">
        <authorList>
            <person name="Liu C."/>
            <person name="Sun Q."/>
        </authorList>
    </citation>
    <scope>NUCLEOTIDE SEQUENCE [LARGE SCALE GENOMIC DNA]</scope>
    <source>
        <strain evidence="1 2">NSJ-22</strain>
    </source>
</reference>
<proteinExistence type="predicted"/>
<dbReference type="RefSeq" id="WP_187012204.1">
    <property type="nucleotide sequence ID" value="NZ_JACRWG010000021.1"/>
</dbReference>